<dbReference type="PANTHER" id="PTHR38011">
    <property type="entry name" value="DIHYDROFOLATE REDUCTASE FAMILY PROTEIN (AFU_ORTHOLOGUE AFUA_8G06820)"/>
    <property type="match status" value="1"/>
</dbReference>
<dbReference type="InterPro" id="IPR024072">
    <property type="entry name" value="DHFR-like_dom_sf"/>
</dbReference>
<comment type="caution">
    <text evidence="2">The sequence shown here is derived from an EMBL/GenBank/DDBJ whole genome shotgun (WGS) entry which is preliminary data.</text>
</comment>
<name>A0ABP7YFX7_9ACTN</name>
<dbReference type="EMBL" id="BAABDO010000016">
    <property type="protein sequence ID" value="GAA4134662.1"/>
    <property type="molecule type" value="Genomic_DNA"/>
</dbReference>
<evidence type="ECO:0000259" key="1">
    <source>
        <dbReference type="Pfam" id="PF01872"/>
    </source>
</evidence>
<dbReference type="PANTHER" id="PTHR38011:SF2">
    <property type="entry name" value="BIFUNCTIONAL DEAMINASE-REDUCTASE DOMAIN PROTEIN"/>
    <property type="match status" value="1"/>
</dbReference>
<dbReference type="InterPro" id="IPR050765">
    <property type="entry name" value="Riboflavin_Biosynth_HTPR"/>
</dbReference>
<dbReference type="Pfam" id="PF01872">
    <property type="entry name" value="RibD_C"/>
    <property type="match status" value="1"/>
</dbReference>
<organism evidence="2 3">
    <name type="scientific">Actinomadura keratinilytica</name>
    <dbReference type="NCBI Taxonomy" id="547461"/>
    <lineage>
        <taxon>Bacteria</taxon>
        <taxon>Bacillati</taxon>
        <taxon>Actinomycetota</taxon>
        <taxon>Actinomycetes</taxon>
        <taxon>Streptosporangiales</taxon>
        <taxon>Thermomonosporaceae</taxon>
        <taxon>Actinomadura</taxon>
    </lineage>
</organism>
<dbReference type="SUPFAM" id="SSF53597">
    <property type="entry name" value="Dihydrofolate reductase-like"/>
    <property type="match status" value="1"/>
</dbReference>
<evidence type="ECO:0000313" key="3">
    <source>
        <dbReference type="Proteomes" id="UP001500266"/>
    </source>
</evidence>
<proteinExistence type="predicted"/>
<dbReference type="Gene3D" id="3.40.430.10">
    <property type="entry name" value="Dihydrofolate Reductase, subunit A"/>
    <property type="match status" value="1"/>
</dbReference>
<sequence>MRKIISGLFISLDGVVESPEQWHFPYVNDEVDDFVRGLSNRSEAMLFGRRTYEEFAAYWPTSTDEFADRLNGAPKYVVSNTLTSADWQNSTLVSGDVIKELARLREQPGGALGITGSGTLVRSLLREGLLDELHLLVHPIVAGTGKRLFDDGPQVPLRLADSTTFGNGVVHLAYERADS</sequence>
<gene>
    <name evidence="2" type="ORF">GCM10022416_16550</name>
</gene>
<feature type="domain" description="Bacterial bifunctional deaminase-reductase C-terminal" evidence="1">
    <location>
        <begin position="2"/>
        <end position="170"/>
    </location>
</feature>
<reference evidence="3" key="1">
    <citation type="journal article" date="2019" name="Int. J. Syst. Evol. Microbiol.">
        <title>The Global Catalogue of Microorganisms (GCM) 10K type strain sequencing project: providing services to taxonomists for standard genome sequencing and annotation.</title>
        <authorList>
            <consortium name="The Broad Institute Genomics Platform"/>
            <consortium name="The Broad Institute Genome Sequencing Center for Infectious Disease"/>
            <person name="Wu L."/>
            <person name="Ma J."/>
        </authorList>
    </citation>
    <scope>NUCLEOTIDE SEQUENCE [LARGE SCALE GENOMIC DNA]</scope>
    <source>
        <strain evidence="3">JCM 17316</strain>
    </source>
</reference>
<dbReference type="InterPro" id="IPR002734">
    <property type="entry name" value="RibDG_C"/>
</dbReference>
<keyword evidence="3" id="KW-1185">Reference proteome</keyword>
<protein>
    <submittedName>
        <fullName evidence="2">Dihydrofolate reductase family protein</fullName>
    </submittedName>
</protein>
<dbReference type="RefSeq" id="WP_345019033.1">
    <property type="nucleotide sequence ID" value="NZ_BAABDO010000016.1"/>
</dbReference>
<evidence type="ECO:0000313" key="2">
    <source>
        <dbReference type="EMBL" id="GAA4134662.1"/>
    </source>
</evidence>
<dbReference type="Proteomes" id="UP001500266">
    <property type="component" value="Unassembled WGS sequence"/>
</dbReference>
<accession>A0ABP7YFX7</accession>